<dbReference type="EMBL" id="CP010767">
    <property type="protein sequence ID" value="ATG43646.1"/>
    <property type="molecule type" value="Genomic_DNA"/>
</dbReference>
<sequence length="100" mass="11290">MTIIEQKLFDLLFTEPSTEAVAEFIEGGHLRQTDGVPNIFEGMPLNCVLHALARCEVIAPEYREKLMEMGKIADEACRVEEEFDNNARDAVTKHIKKLGL</sequence>
<name>A0AAN1GRE6_9RHOB</name>
<dbReference type="Proteomes" id="UP000218606">
    <property type="component" value="Chromosome"/>
</dbReference>
<dbReference type="RefSeq" id="WP_096871462.1">
    <property type="nucleotide sequence ID" value="NZ_CP010767.1"/>
</dbReference>
<dbReference type="AlphaFoldDB" id="A0AAN1GRE6"/>
<protein>
    <submittedName>
        <fullName evidence="1">Uncharacterized protein</fullName>
    </submittedName>
</protein>
<gene>
    <name evidence="1" type="ORF">PhaeoP13_01709</name>
</gene>
<reference evidence="1 2" key="1">
    <citation type="journal article" date="2017" name="Front. Microbiol.">
        <title>Phaeobacter piscinae sp. nov., a species of the Roseobacter group and potential aquaculture probiont.</title>
        <authorList>
            <person name="Sonnenschein E.C."/>
            <person name="Phippen C.B.W."/>
            <person name="Nielsen K.F."/>
            <person name="Mateiu R.V."/>
            <person name="Melchiorsen J."/>
            <person name="Gram L."/>
            <person name="Overmann J."/>
            <person name="Freese H.M."/>
        </authorList>
    </citation>
    <scope>NUCLEOTIDE SEQUENCE [LARGE SCALE GENOMIC DNA]</scope>
    <source>
        <strain evidence="1 2">P13</strain>
    </source>
</reference>
<organism evidence="1 2">
    <name type="scientific">Phaeobacter piscinae</name>
    <dbReference type="NCBI Taxonomy" id="1580596"/>
    <lineage>
        <taxon>Bacteria</taxon>
        <taxon>Pseudomonadati</taxon>
        <taxon>Pseudomonadota</taxon>
        <taxon>Alphaproteobacteria</taxon>
        <taxon>Rhodobacterales</taxon>
        <taxon>Roseobacteraceae</taxon>
        <taxon>Phaeobacter</taxon>
    </lineage>
</organism>
<evidence type="ECO:0000313" key="2">
    <source>
        <dbReference type="Proteomes" id="UP000218606"/>
    </source>
</evidence>
<proteinExistence type="predicted"/>
<accession>A0AAN1GRE6</accession>
<evidence type="ECO:0000313" key="1">
    <source>
        <dbReference type="EMBL" id="ATG43646.1"/>
    </source>
</evidence>